<comment type="caution">
    <text evidence="5">The sequence shown here is derived from an EMBL/GenBank/DDBJ whole genome shotgun (WGS) entry which is preliminary data.</text>
</comment>
<evidence type="ECO:0000256" key="1">
    <source>
        <dbReference type="ARBA" id="ARBA00022679"/>
    </source>
</evidence>
<reference evidence="5 6" key="1">
    <citation type="submission" date="2024-06" db="EMBL/GenBank/DDBJ databases">
        <title>A chromosome level genome sequence of Diviner's sage (Salvia divinorum).</title>
        <authorList>
            <person name="Ford S.A."/>
            <person name="Ro D.-K."/>
            <person name="Ness R.W."/>
            <person name="Phillips M.A."/>
        </authorList>
    </citation>
    <scope>NUCLEOTIDE SEQUENCE [LARGE SCALE GENOMIC DNA]</scope>
    <source>
        <strain evidence="5">SAF-2024a</strain>
        <tissue evidence="5">Leaf</tissue>
    </source>
</reference>
<dbReference type="SUPFAM" id="SSF50249">
    <property type="entry name" value="Nucleic acid-binding proteins"/>
    <property type="match status" value="1"/>
</dbReference>
<dbReference type="InterPro" id="IPR003029">
    <property type="entry name" value="S1_domain"/>
</dbReference>
<dbReference type="PROSITE" id="PS50126">
    <property type="entry name" value="S1"/>
    <property type="match status" value="1"/>
</dbReference>
<dbReference type="EMBL" id="JBEAFC010000011">
    <property type="protein sequence ID" value="KAL1537109.1"/>
    <property type="molecule type" value="Genomic_DNA"/>
</dbReference>
<dbReference type="GO" id="GO:0003723">
    <property type="term" value="F:RNA binding"/>
    <property type="evidence" value="ECO:0007669"/>
    <property type="project" value="UniProtKB-KW"/>
</dbReference>
<dbReference type="Gene3D" id="3.30.1370.10">
    <property type="entry name" value="K Homology domain, type 1"/>
    <property type="match status" value="1"/>
</dbReference>
<evidence type="ECO:0000313" key="6">
    <source>
        <dbReference type="Proteomes" id="UP001567538"/>
    </source>
</evidence>
<name>A0ABD1FZ36_SALDI</name>
<dbReference type="GO" id="GO:0004654">
    <property type="term" value="F:polyribonucleotide nucleotidyltransferase activity"/>
    <property type="evidence" value="ECO:0007669"/>
    <property type="project" value="UniProtKB-EC"/>
</dbReference>
<protein>
    <submittedName>
        <fullName evidence="5">Polyribonucleotide nucleotidyltransferase</fullName>
        <ecNumber evidence="5">2.7.7.8</ecNumber>
    </submittedName>
</protein>
<dbReference type="SUPFAM" id="SSF54791">
    <property type="entry name" value="Eukaryotic type KH-domain (KH-domain type I)"/>
    <property type="match status" value="1"/>
</dbReference>
<dbReference type="CDD" id="cd02393">
    <property type="entry name" value="KH-I_PNPase"/>
    <property type="match status" value="1"/>
</dbReference>
<evidence type="ECO:0000259" key="4">
    <source>
        <dbReference type="PROSITE" id="PS50126"/>
    </source>
</evidence>
<dbReference type="FunFam" id="2.40.50.140:FF:000189">
    <property type="entry name" value="Polyribonucleotide nucleotidyltransferase, putative"/>
    <property type="match status" value="1"/>
</dbReference>
<dbReference type="EC" id="2.7.7.8" evidence="5"/>
<sequence>MEEEINVPRTHDDRNSPRILNLKYSNEAIRRLIGPLGALKRKIEEETGGRISVNDGSLTVVAKNQSVLNKVMEKIDFTVGREIEKGGVYKGIVTSIKEYGAFVEFNGGQQGLLHISELAHKPVSRVSDVVSIGQVLNLMCIGLDVRGNINLSLKATLPKTSTSVQQTPKVWTDKSVESLSSIVIQSAEMEQEDKDNQPAEAVESLSSIVIQSAAECDGADKSSALNHPSKVDAPLDAKKLKIGTELTAKVHQIRAHGLVLDCGSDIRGMYRFETGSGRKFVIGDKLRVKCSSSSGKGIPVMSLVQE</sequence>
<dbReference type="InterPro" id="IPR012162">
    <property type="entry name" value="PNPase"/>
</dbReference>
<keyword evidence="2 5" id="KW-0548">Nucleotidyltransferase</keyword>
<keyword evidence="3" id="KW-0694">RNA-binding</keyword>
<evidence type="ECO:0000256" key="3">
    <source>
        <dbReference type="ARBA" id="ARBA00022884"/>
    </source>
</evidence>
<evidence type="ECO:0000256" key="2">
    <source>
        <dbReference type="ARBA" id="ARBA00022695"/>
    </source>
</evidence>
<evidence type="ECO:0000313" key="5">
    <source>
        <dbReference type="EMBL" id="KAL1537109.1"/>
    </source>
</evidence>
<dbReference type="FunFam" id="3.30.1370.10:FF:000001">
    <property type="entry name" value="Polyribonucleotide nucleotidyltransferase"/>
    <property type="match status" value="1"/>
</dbReference>
<dbReference type="PANTHER" id="PTHR11252:SF16">
    <property type="entry name" value="POLYRIBONUCLEOTIDE NUCLEOTIDYLTRANSFERASE 2, MITOCHONDRIAL"/>
    <property type="match status" value="1"/>
</dbReference>
<proteinExistence type="predicted"/>
<dbReference type="AlphaFoldDB" id="A0ABD1FZ36"/>
<keyword evidence="6" id="KW-1185">Reference proteome</keyword>
<dbReference type="Gene3D" id="2.40.50.140">
    <property type="entry name" value="Nucleic acid-binding proteins"/>
    <property type="match status" value="1"/>
</dbReference>
<dbReference type="Pfam" id="PF00575">
    <property type="entry name" value="S1"/>
    <property type="match status" value="1"/>
</dbReference>
<feature type="domain" description="S1 motif" evidence="4">
    <location>
        <begin position="86"/>
        <end position="154"/>
    </location>
</feature>
<dbReference type="Proteomes" id="UP001567538">
    <property type="component" value="Unassembled WGS sequence"/>
</dbReference>
<dbReference type="PANTHER" id="PTHR11252">
    <property type="entry name" value="POLYRIBONUCLEOTIDE NUCLEOTIDYLTRANSFERASE"/>
    <property type="match status" value="1"/>
</dbReference>
<gene>
    <name evidence="5" type="ORF">AAHA92_29663</name>
</gene>
<dbReference type="SMART" id="SM00316">
    <property type="entry name" value="S1"/>
    <property type="match status" value="2"/>
</dbReference>
<accession>A0ABD1FZ36</accession>
<keyword evidence="1 5" id="KW-0808">Transferase</keyword>
<dbReference type="InterPro" id="IPR012340">
    <property type="entry name" value="NA-bd_OB-fold"/>
</dbReference>
<dbReference type="InterPro" id="IPR036612">
    <property type="entry name" value="KH_dom_type_1_sf"/>
</dbReference>
<organism evidence="5 6">
    <name type="scientific">Salvia divinorum</name>
    <name type="common">Maria pastora</name>
    <name type="synonym">Diviner's sage</name>
    <dbReference type="NCBI Taxonomy" id="28513"/>
    <lineage>
        <taxon>Eukaryota</taxon>
        <taxon>Viridiplantae</taxon>
        <taxon>Streptophyta</taxon>
        <taxon>Embryophyta</taxon>
        <taxon>Tracheophyta</taxon>
        <taxon>Spermatophyta</taxon>
        <taxon>Magnoliopsida</taxon>
        <taxon>eudicotyledons</taxon>
        <taxon>Gunneridae</taxon>
        <taxon>Pentapetalae</taxon>
        <taxon>asterids</taxon>
        <taxon>lamiids</taxon>
        <taxon>Lamiales</taxon>
        <taxon>Lamiaceae</taxon>
        <taxon>Nepetoideae</taxon>
        <taxon>Mentheae</taxon>
        <taxon>Salviinae</taxon>
        <taxon>Salvia</taxon>
        <taxon>Salvia subgen. Calosphace</taxon>
    </lineage>
</organism>